<dbReference type="Proteomes" id="UP000095541">
    <property type="component" value="Unassembled WGS sequence"/>
</dbReference>
<gene>
    <name evidence="1" type="ORF">ERS852557_03084</name>
</gene>
<proteinExistence type="predicted"/>
<organism evidence="1 2">
    <name type="scientific">Bacteroides thetaiotaomicron</name>
    <dbReference type="NCBI Taxonomy" id="818"/>
    <lineage>
        <taxon>Bacteria</taxon>
        <taxon>Pseudomonadati</taxon>
        <taxon>Bacteroidota</taxon>
        <taxon>Bacteroidia</taxon>
        <taxon>Bacteroidales</taxon>
        <taxon>Bacteroidaceae</taxon>
        <taxon>Bacteroides</taxon>
    </lineage>
</organism>
<dbReference type="EMBL" id="CZBI01000004">
    <property type="protein sequence ID" value="CUQ22956.1"/>
    <property type="molecule type" value="Genomic_DNA"/>
</dbReference>
<protein>
    <submittedName>
        <fullName evidence="1">Uncharacterized protein</fullName>
    </submittedName>
</protein>
<sequence>MDNYIDQNLYAESMKMALRVDFLANSEELRLYATSIYNASIWSREVDKRNKTILKRDRSLK</sequence>
<reference evidence="1 2" key="1">
    <citation type="submission" date="2015-09" db="EMBL/GenBank/DDBJ databases">
        <authorList>
            <consortium name="Pathogen Informatics"/>
        </authorList>
    </citation>
    <scope>NUCLEOTIDE SEQUENCE [LARGE SCALE GENOMIC DNA]</scope>
    <source>
        <strain evidence="1 2">2789STDY5834945</strain>
    </source>
</reference>
<accession>A0A174UNQ1</accession>
<evidence type="ECO:0000313" key="2">
    <source>
        <dbReference type="Proteomes" id="UP000095541"/>
    </source>
</evidence>
<evidence type="ECO:0000313" key="1">
    <source>
        <dbReference type="EMBL" id="CUQ22956.1"/>
    </source>
</evidence>
<dbReference type="AlphaFoldDB" id="A0A174UNQ1"/>
<name>A0A174UNQ1_BACT4</name>